<keyword evidence="1" id="KW-0732">Signal</keyword>
<accession>D8LDC2</accession>
<feature type="signal peptide" evidence="1">
    <location>
        <begin position="1"/>
        <end position="23"/>
    </location>
</feature>
<organism evidence="2 3">
    <name type="scientific">Ectocarpus siliculosus</name>
    <name type="common">Brown alga</name>
    <name type="synonym">Conferva siliculosa</name>
    <dbReference type="NCBI Taxonomy" id="2880"/>
    <lineage>
        <taxon>Eukaryota</taxon>
        <taxon>Sar</taxon>
        <taxon>Stramenopiles</taxon>
        <taxon>Ochrophyta</taxon>
        <taxon>PX clade</taxon>
        <taxon>Phaeophyceae</taxon>
        <taxon>Ectocarpales</taxon>
        <taxon>Ectocarpaceae</taxon>
        <taxon>Ectocarpus</taxon>
    </lineage>
</organism>
<dbReference type="EMBL" id="FN649760">
    <property type="protein sequence ID" value="CBN80180.1"/>
    <property type="molecule type" value="Genomic_DNA"/>
</dbReference>
<evidence type="ECO:0000313" key="2">
    <source>
        <dbReference type="EMBL" id="CBN80180.1"/>
    </source>
</evidence>
<feature type="chain" id="PRO_5003117050" evidence="1">
    <location>
        <begin position="24"/>
        <end position="57"/>
    </location>
</feature>
<dbReference type="AlphaFoldDB" id="D8LDC2"/>
<gene>
    <name evidence="2" type="ORF">Esi_0116_0059</name>
</gene>
<proteinExistence type="predicted"/>
<dbReference type="InParanoid" id="D8LDC2"/>
<evidence type="ECO:0000313" key="3">
    <source>
        <dbReference type="Proteomes" id="UP000002630"/>
    </source>
</evidence>
<keyword evidence="3" id="KW-1185">Reference proteome</keyword>
<evidence type="ECO:0000256" key="1">
    <source>
        <dbReference type="SAM" id="SignalP"/>
    </source>
</evidence>
<name>D8LDC2_ECTSI</name>
<dbReference type="Proteomes" id="UP000002630">
    <property type="component" value="Unassembled WGS sequence"/>
</dbReference>
<sequence>MMMVVFRVVLILPVVVMAPLLEGSPVSPVSPAEASVTVTVIKAFRGIWMAGQGCEAT</sequence>
<protein>
    <submittedName>
        <fullName evidence="2">Uncharacterized protein</fullName>
    </submittedName>
</protein>
<reference evidence="2 3" key="1">
    <citation type="journal article" date="2010" name="Nature">
        <title>The Ectocarpus genome and the independent evolution of multicellularity in brown algae.</title>
        <authorList>
            <person name="Cock J.M."/>
            <person name="Sterck L."/>
            <person name="Rouze P."/>
            <person name="Scornet D."/>
            <person name="Allen A.E."/>
            <person name="Amoutzias G."/>
            <person name="Anthouard V."/>
            <person name="Artiguenave F."/>
            <person name="Aury J.M."/>
            <person name="Badger J.H."/>
            <person name="Beszteri B."/>
            <person name="Billiau K."/>
            <person name="Bonnet E."/>
            <person name="Bothwell J.H."/>
            <person name="Bowler C."/>
            <person name="Boyen C."/>
            <person name="Brownlee C."/>
            <person name="Carrano C.J."/>
            <person name="Charrier B."/>
            <person name="Cho G.Y."/>
            <person name="Coelho S.M."/>
            <person name="Collen J."/>
            <person name="Corre E."/>
            <person name="Da Silva C."/>
            <person name="Delage L."/>
            <person name="Delaroque N."/>
            <person name="Dittami S.M."/>
            <person name="Doulbeau S."/>
            <person name="Elias M."/>
            <person name="Farnham G."/>
            <person name="Gachon C.M."/>
            <person name="Gschloessl B."/>
            <person name="Heesch S."/>
            <person name="Jabbari K."/>
            <person name="Jubin C."/>
            <person name="Kawai H."/>
            <person name="Kimura K."/>
            <person name="Kloareg B."/>
            <person name="Kupper F.C."/>
            <person name="Lang D."/>
            <person name="Le Bail A."/>
            <person name="Leblanc C."/>
            <person name="Lerouge P."/>
            <person name="Lohr M."/>
            <person name="Lopez P.J."/>
            <person name="Martens C."/>
            <person name="Maumus F."/>
            <person name="Michel G."/>
            <person name="Miranda-Saavedra D."/>
            <person name="Morales J."/>
            <person name="Moreau H."/>
            <person name="Motomura T."/>
            <person name="Nagasato C."/>
            <person name="Napoli C.A."/>
            <person name="Nelson D.R."/>
            <person name="Nyvall-Collen P."/>
            <person name="Peters A.F."/>
            <person name="Pommier C."/>
            <person name="Potin P."/>
            <person name="Poulain J."/>
            <person name="Quesneville H."/>
            <person name="Read B."/>
            <person name="Rensing S.A."/>
            <person name="Ritter A."/>
            <person name="Rousvoal S."/>
            <person name="Samanta M."/>
            <person name="Samson G."/>
            <person name="Schroeder D.C."/>
            <person name="Segurens B."/>
            <person name="Strittmatter M."/>
            <person name="Tonon T."/>
            <person name="Tregear J.W."/>
            <person name="Valentin K."/>
            <person name="von Dassow P."/>
            <person name="Yamagishi T."/>
            <person name="Van de Peer Y."/>
            <person name="Wincker P."/>
        </authorList>
    </citation>
    <scope>NUCLEOTIDE SEQUENCE [LARGE SCALE GENOMIC DNA]</scope>
    <source>
        <strain evidence="3">Ec32 / CCAP1310/4</strain>
    </source>
</reference>